<dbReference type="PROSITE" id="PS00659">
    <property type="entry name" value="GLYCOSYL_HYDROL_F5"/>
    <property type="match status" value="1"/>
</dbReference>
<protein>
    <recommendedName>
        <fullName evidence="3">cellulase</fullName>
        <ecNumber evidence="3">3.2.1.4</ecNumber>
    </recommendedName>
</protein>
<accession>K1XH65</accession>
<comment type="similarity">
    <text evidence="2 6">Belongs to the glycosyl hydrolase 5 (cellulase A) family.</text>
</comment>
<dbReference type="STRING" id="1072389.K1XH65"/>
<dbReference type="EC" id="3.2.1.4" evidence="3"/>
<dbReference type="Proteomes" id="UP000006753">
    <property type="component" value="Unassembled WGS sequence"/>
</dbReference>
<proteinExistence type="inferred from homology"/>
<dbReference type="HOGENOM" id="CLU_029718_1_2_1"/>
<dbReference type="eggNOG" id="ENOG502QTP4">
    <property type="taxonomic scope" value="Eukaryota"/>
</dbReference>
<dbReference type="InterPro" id="IPR017853">
    <property type="entry name" value="GH"/>
</dbReference>
<keyword evidence="11" id="KW-1185">Reference proteome</keyword>
<dbReference type="SUPFAM" id="SSF51445">
    <property type="entry name" value="(Trans)glycosidases"/>
    <property type="match status" value="1"/>
</dbReference>
<organism evidence="10 11">
    <name type="scientific">Marssonina brunnea f. sp. multigermtubi (strain MB_m1)</name>
    <name type="common">Marssonina leaf spot fungus</name>
    <dbReference type="NCBI Taxonomy" id="1072389"/>
    <lineage>
        <taxon>Eukaryota</taxon>
        <taxon>Fungi</taxon>
        <taxon>Dikarya</taxon>
        <taxon>Ascomycota</taxon>
        <taxon>Pezizomycotina</taxon>
        <taxon>Leotiomycetes</taxon>
        <taxon>Helotiales</taxon>
        <taxon>Drepanopezizaceae</taxon>
        <taxon>Drepanopeziza</taxon>
    </lineage>
</organism>
<feature type="domain" description="Glycoside hydrolase family 5" evidence="9">
    <location>
        <begin position="38"/>
        <end position="289"/>
    </location>
</feature>
<dbReference type="GO" id="GO:0008810">
    <property type="term" value="F:cellulase activity"/>
    <property type="evidence" value="ECO:0007669"/>
    <property type="project" value="UniProtKB-EC"/>
</dbReference>
<evidence type="ECO:0000256" key="8">
    <source>
        <dbReference type="SAM" id="SignalP"/>
    </source>
</evidence>
<dbReference type="AlphaFoldDB" id="K1XH65"/>
<dbReference type="GO" id="GO:0009251">
    <property type="term" value="P:glucan catabolic process"/>
    <property type="evidence" value="ECO:0007669"/>
    <property type="project" value="TreeGrafter"/>
</dbReference>
<feature type="signal peptide" evidence="8">
    <location>
        <begin position="1"/>
        <end position="17"/>
    </location>
</feature>
<evidence type="ECO:0000313" key="10">
    <source>
        <dbReference type="EMBL" id="EKD20103.1"/>
    </source>
</evidence>
<feature type="region of interest" description="Disordered" evidence="7">
    <location>
        <begin position="407"/>
        <end position="432"/>
    </location>
</feature>
<feature type="region of interest" description="Disordered" evidence="7">
    <location>
        <begin position="331"/>
        <end position="354"/>
    </location>
</feature>
<keyword evidence="4 6" id="KW-0378">Hydrolase</keyword>
<name>K1XH65_MARBU</name>
<dbReference type="OMA" id="YTDNKLM"/>
<feature type="chain" id="PRO_5003853075" description="cellulase" evidence="8">
    <location>
        <begin position="18"/>
        <end position="454"/>
    </location>
</feature>
<comment type="catalytic activity">
    <reaction evidence="1">
        <text>Endohydrolysis of (1-&gt;4)-beta-D-glucosidic linkages in cellulose, lichenin and cereal beta-D-glucans.</text>
        <dbReference type="EC" id="3.2.1.4"/>
    </reaction>
</comment>
<reference evidence="10 11" key="1">
    <citation type="journal article" date="2012" name="BMC Genomics">
        <title>Sequencing the genome of Marssonina brunnea reveals fungus-poplar co-evolution.</title>
        <authorList>
            <person name="Zhu S."/>
            <person name="Cao Y.-Z."/>
            <person name="Jiang C."/>
            <person name="Tan B.-Y."/>
            <person name="Wang Z."/>
            <person name="Feng S."/>
            <person name="Zhang L."/>
            <person name="Su X.-H."/>
            <person name="Brejova B."/>
            <person name="Vinar T."/>
            <person name="Xu M."/>
            <person name="Wang M.-X."/>
            <person name="Zhang S.-G."/>
            <person name="Huang M.-R."/>
            <person name="Wu R."/>
            <person name="Zhou Y."/>
        </authorList>
    </citation>
    <scope>NUCLEOTIDE SEQUENCE [LARGE SCALE GENOMIC DNA]</scope>
    <source>
        <strain evidence="10 11">MB_m1</strain>
    </source>
</reference>
<evidence type="ECO:0000256" key="1">
    <source>
        <dbReference type="ARBA" id="ARBA00000966"/>
    </source>
</evidence>
<feature type="compositionally biased region" description="Low complexity" evidence="7">
    <location>
        <begin position="345"/>
        <end position="354"/>
    </location>
</feature>
<dbReference type="PANTHER" id="PTHR34142">
    <property type="entry name" value="ENDO-BETA-1,4-GLUCANASE A"/>
    <property type="match status" value="1"/>
</dbReference>
<dbReference type="Pfam" id="PF00150">
    <property type="entry name" value="Cellulase"/>
    <property type="match status" value="1"/>
</dbReference>
<feature type="compositionally biased region" description="Low complexity" evidence="7">
    <location>
        <begin position="413"/>
        <end position="432"/>
    </location>
</feature>
<dbReference type="Gene3D" id="3.20.20.80">
    <property type="entry name" value="Glycosidases"/>
    <property type="match status" value="1"/>
</dbReference>
<dbReference type="InterPro" id="IPR001547">
    <property type="entry name" value="Glyco_hydro_5"/>
</dbReference>
<sequence>MLLKAILLLGGVSWVSGKVQYMGTCSTDSAQSPMSSDALDQMQHFVNDDQMNVFRLPVSWQFLVNNEIGRKLDSPNFVQYDELMQACLGLGTHCVIDIHNFARFNGAIIGQGGPTDSQFADLWVELATKYKDNSKVIFGLMNEPHGLDVPTWAKTVQTVVTAIRTAGATSQMILLPGSDFASAGQFVRSGSADALIKVTNPDRSTDGLIFDLHGHLDQDNSGALAECTTDNVADGFAIAADFLRQNRRQALVSETRAGSAESCVTNLCAQNKFLNENSDVFLGYIAWAAGALPASDISSLTPLKPNGKYVDNELVSQCVVAPWGHAGMATPRSPNAAVAPPSTPSSPKSTEPTSTNAAVAIVADTYSPSAINSTETPEDALIGTFVRTYSKVETTAIPTSILAAGGTAPPLMSSQTGTRTSPPSTPPVATGGAATRKCAGWLFVGSLLVALTIG</sequence>
<dbReference type="KEGG" id="mbe:MBM_02055"/>
<gene>
    <name evidence="10" type="ORF">MBM_02055</name>
</gene>
<evidence type="ECO:0000259" key="9">
    <source>
        <dbReference type="Pfam" id="PF00150"/>
    </source>
</evidence>
<evidence type="ECO:0000256" key="5">
    <source>
        <dbReference type="ARBA" id="ARBA00023295"/>
    </source>
</evidence>
<evidence type="ECO:0000256" key="2">
    <source>
        <dbReference type="ARBA" id="ARBA00005641"/>
    </source>
</evidence>
<evidence type="ECO:0000256" key="3">
    <source>
        <dbReference type="ARBA" id="ARBA00012601"/>
    </source>
</evidence>
<evidence type="ECO:0000256" key="4">
    <source>
        <dbReference type="ARBA" id="ARBA00022801"/>
    </source>
</evidence>
<evidence type="ECO:0000313" key="11">
    <source>
        <dbReference type="Proteomes" id="UP000006753"/>
    </source>
</evidence>
<dbReference type="PANTHER" id="PTHR34142:SF5">
    <property type="entry name" value="CBM1 DOMAIN-CONTAINING PROTEIN"/>
    <property type="match status" value="1"/>
</dbReference>
<dbReference type="InParanoid" id="K1XH65"/>
<keyword evidence="5 6" id="KW-0326">Glycosidase</keyword>
<keyword evidence="8" id="KW-0732">Signal</keyword>
<evidence type="ECO:0000256" key="6">
    <source>
        <dbReference type="RuleBase" id="RU361153"/>
    </source>
</evidence>
<dbReference type="SMR" id="K1XH65"/>
<dbReference type="InterPro" id="IPR018087">
    <property type="entry name" value="Glyco_hydro_5_CS"/>
</dbReference>
<dbReference type="OrthoDB" id="5823761at2759"/>
<dbReference type="EMBL" id="JH921430">
    <property type="protein sequence ID" value="EKD20103.1"/>
    <property type="molecule type" value="Genomic_DNA"/>
</dbReference>
<evidence type="ECO:0000256" key="7">
    <source>
        <dbReference type="SAM" id="MobiDB-lite"/>
    </source>
</evidence>